<evidence type="ECO:0000256" key="7">
    <source>
        <dbReference type="ARBA" id="ARBA00022776"/>
    </source>
</evidence>
<keyword evidence="11" id="KW-0137">Centromere</keyword>
<dbReference type="Pfam" id="PF03226">
    <property type="entry name" value="Yippee-Mis18"/>
    <property type="match status" value="1"/>
</dbReference>
<evidence type="ECO:0000256" key="6">
    <source>
        <dbReference type="ARBA" id="ARBA00022723"/>
    </source>
</evidence>
<dbReference type="PANTHER" id="PTHR16431:SF3">
    <property type="entry name" value="PROTEIN MIS18-BETA"/>
    <property type="match status" value="1"/>
</dbReference>
<dbReference type="FunCoup" id="A0A3P8VJU9">
    <property type="interactions" value="585"/>
</dbReference>
<dbReference type="GO" id="GO:0007059">
    <property type="term" value="P:chromosome segregation"/>
    <property type="evidence" value="ECO:0007669"/>
    <property type="project" value="TreeGrafter"/>
</dbReference>
<sequence>MEFDESLLVQRFSATSMDKETGLRKIYHQQLTLHCSHCHTVLGDSCGICGEIQSLDSIVCLSVTTDIVVGGANDFGRKGEIANCIYRSLICRCCASLVGKVILSGPSCLSMIRSLFLLHKPDISCYILDSKSLVKAVTVTFDVKPLVPAINEVEKQFRAHLENFTHMSSRLMANNSGTYKLGQ</sequence>
<name>A0A3P8VJU9_CYNSE</name>
<evidence type="ECO:0000256" key="5">
    <source>
        <dbReference type="ARBA" id="ARBA00022618"/>
    </source>
</evidence>
<evidence type="ECO:0000256" key="3">
    <source>
        <dbReference type="ARBA" id="ARBA00004584"/>
    </source>
</evidence>
<keyword evidence="8" id="KW-0862">Zinc</keyword>
<keyword evidence="5" id="KW-0132">Cell division</keyword>
<dbReference type="GO" id="GO:0005634">
    <property type="term" value="C:nucleus"/>
    <property type="evidence" value="ECO:0007669"/>
    <property type="project" value="UniProtKB-SubCell"/>
</dbReference>
<evidence type="ECO:0000256" key="8">
    <source>
        <dbReference type="ARBA" id="ARBA00022833"/>
    </source>
</evidence>
<evidence type="ECO:0000256" key="10">
    <source>
        <dbReference type="ARBA" id="ARBA00023306"/>
    </source>
</evidence>
<dbReference type="GO" id="GO:0034080">
    <property type="term" value="P:CENP-A containing chromatin assembly"/>
    <property type="evidence" value="ECO:0007669"/>
    <property type="project" value="TreeGrafter"/>
</dbReference>
<dbReference type="OMA" id="MDIHNVP"/>
<dbReference type="CTD" id="11339"/>
<reference evidence="13 14" key="1">
    <citation type="journal article" date="2014" name="Nat. Genet.">
        <title>Whole-genome sequence of a flatfish provides insights into ZW sex chromosome evolution and adaptation to a benthic lifestyle.</title>
        <authorList>
            <person name="Chen S."/>
            <person name="Zhang G."/>
            <person name="Shao C."/>
            <person name="Huang Q."/>
            <person name="Liu G."/>
            <person name="Zhang P."/>
            <person name="Song W."/>
            <person name="An N."/>
            <person name="Chalopin D."/>
            <person name="Volff J.N."/>
            <person name="Hong Y."/>
            <person name="Li Q."/>
            <person name="Sha Z."/>
            <person name="Zhou H."/>
            <person name="Xie M."/>
            <person name="Yu Q."/>
            <person name="Liu Y."/>
            <person name="Xiang H."/>
            <person name="Wang N."/>
            <person name="Wu K."/>
            <person name="Yang C."/>
            <person name="Zhou Q."/>
            <person name="Liao X."/>
            <person name="Yang L."/>
            <person name="Hu Q."/>
            <person name="Zhang J."/>
            <person name="Meng L."/>
            <person name="Jin L."/>
            <person name="Tian Y."/>
            <person name="Lian J."/>
            <person name="Yang J."/>
            <person name="Miao G."/>
            <person name="Liu S."/>
            <person name="Liang Z."/>
            <person name="Yan F."/>
            <person name="Li Y."/>
            <person name="Sun B."/>
            <person name="Zhang H."/>
            <person name="Zhang J."/>
            <person name="Zhu Y."/>
            <person name="Du M."/>
            <person name="Zhao Y."/>
            <person name="Schartl M."/>
            <person name="Tang Q."/>
            <person name="Wang J."/>
        </authorList>
    </citation>
    <scope>NUCLEOTIDE SEQUENCE</scope>
</reference>
<dbReference type="GeneID" id="103381165"/>
<dbReference type="GO" id="GO:0000785">
    <property type="term" value="C:chromatin"/>
    <property type="evidence" value="ECO:0007669"/>
    <property type="project" value="TreeGrafter"/>
</dbReference>
<keyword evidence="14" id="KW-1185">Reference proteome</keyword>
<dbReference type="GO" id="GO:0046872">
    <property type="term" value="F:metal ion binding"/>
    <property type="evidence" value="ECO:0007669"/>
    <property type="project" value="UniProtKB-KW"/>
</dbReference>
<keyword evidence="7" id="KW-0498">Mitosis</keyword>
<reference evidence="13" key="2">
    <citation type="submission" date="2025-08" db="UniProtKB">
        <authorList>
            <consortium name="Ensembl"/>
        </authorList>
    </citation>
    <scope>IDENTIFICATION</scope>
</reference>
<evidence type="ECO:0000313" key="14">
    <source>
        <dbReference type="Proteomes" id="UP000265120"/>
    </source>
</evidence>
<dbReference type="RefSeq" id="XP_008311623.1">
    <property type="nucleotide sequence ID" value="XM_008313401.3"/>
</dbReference>
<dbReference type="STRING" id="244447.ENSCSEP00000013556"/>
<evidence type="ECO:0000256" key="2">
    <source>
        <dbReference type="ARBA" id="ARBA00004123"/>
    </source>
</evidence>
<dbReference type="PROSITE" id="PS51793">
    <property type="entry name" value="MIS18"/>
    <property type="match status" value="1"/>
</dbReference>
<evidence type="ECO:0000313" key="13">
    <source>
        <dbReference type="Ensembl" id="ENSCSEP00000013556.1"/>
    </source>
</evidence>
<dbReference type="GeneTree" id="ENSGT00940000175695"/>
<evidence type="ECO:0000256" key="9">
    <source>
        <dbReference type="ARBA" id="ARBA00023242"/>
    </source>
</evidence>
<evidence type="ECO:0000256" key="4">
    <source>
        <dbReference type="ARBA" id="ARBA00022454"/>
    </source>
</evidence>
<comment type="subcellular location">
    <subcellularLocation>
        <location evidence="3">Chromosome</location>
        <location evidence="3">Centromere</location>
    </subcellularLocation>
    <subcellularLocation>
        <location evidence="2">Nucleus</location>
    </subcellularLocation>
</comment>
<dbReference type="InterPro" id="IPR034752">
    <property type="entry name" value="Mis18"/>
</dbReference>
<dbReference type="InParanoid" id="A0A3P8VJU9"/>
<feature type="domain" description="Mis18" evidence="12">
    <location>
        <begin position="30"/>
        <end position="128"/>
    </location>
</feature>
<keyword evidence="10" id="KW-0131">Cell cycle</keyword>
<evidence type="ECO:0000259" key="12">
    <source>
        <dbReference type="PROSITE" id="PS51793"/>
    </source>
</evidence>
<dbReference type="GO" id="GO:0000775">
    <property type="term" value="C:chromosome, centromeric region"/>
    <property type="evidence" value="ECO:0007669"/>
    <property type="project" value="UniProtKB-SubCell"/>
</dbReference>
<dbReference type="KEGG" id="csem:103381165"/>
<comment type="function">
    <text evidence="1">Required for recruitment of CENPA to centromeres and normal chromosome segregation during mitosis.</text>
</comment>
<dbReference type="OrthoDB" id="9926299at2759"/>
<reference evidence="13" key="3">
    <citation type="submission" date="2025-09" db="UniProtKB">
        <authorList>
            <consortium name="Ensembl"/>
        </authorList>
    </citation>
    <scope>IDENTIFICATION</scope>
</reference>
<dbReference type="InterPro" id="IPR004910">
    <property type="entry name" value="Yippee/Mis18/Cereblon"/>
</dbReference>
<organism evidence="13 14">
    <name type="scientific">Cynoglossus semilaevis</name>
    <name type="common">Tongue sole</name>
    <dbReference type="NCBI Taxonomy" id="244447"/>
    <lineage>
        <taxon>Eukaryota</taxon>
        <taxon>Metazoa</taxon>
        <taxon>Chordata</taxon>
        <taxon>Craniata</taxon>
        <taxon>Vertebrata</taxon>
        <taxon>Euteleostomi</taxon>
        <taxon>Actinopterygii</taxon>
        <taxon>Neopterygii</taxon>
        <taxon>Teleostei</taxon>
        <taxon>Neoteleostei</taxon>
        <taxon>Acanthomorphata</taxon>
        <taxon>Carangaria</taxon>
        <taxon>Pleuronectiformes</taxon>
        <taxon>Pleuronectoidei</taxon>
        <taxon>Cynoglossidae</taxon>
        <taxon>Cynoglossinae</taxon>
        <taxon>Cynoglossus</taxon>
    </lineage>
</organism>
<keyword evidence="6" id="KW-0479">Metal-binding</keyword>
<protein>
    <submittedName>
        <fullName evidence="13">Protein Mis18-beta-like</fullName>
    </submittedName>
</protein>
<keyword evidence="9" id="KW-0539">Nucleus</keyword>
<evidence type="ECO:0000256" key="1">
    <source>
        <dbReference type="ARBA" id="ARBA00003694"/>
    </source>
</evidence>
<dbReference type="Proteomes" id="UP000265120">
    <property type="component" value="Chromosome 1"/>
</dbReference>
<proteinExistence type="predicted"/>
<dbReference type="PANTHER" id="PTHR16431">
    <property type="entry name" value="NEUROGENIC PROTEIN MASTERMIND"/>
    <property type="match status" value="1"/>
</dbReference>
<accession>A0A3P8VJU9</accession>
<dbReference type="GO" id="GO:0051301">
    <property type="term" value="P:cell division"/>
    <property type="evidence" value="ECO:0007669"/>
    <property type="project" value="UniProtKB-KW"/>
</dbReference>
<dbReference type="Ensembl" id="ENSCSET00000013715.1">
    <property type="protein sequence ID" value="ENSCSEP00000013556.1"/>
    <property type="gene ID" value="ENSCSEG00000008733.1"/>
</dbReference>
<dbReference type="AlphaFoldDB" id="A0A3P8VJU9"/>
<keyword evidence="4" id="KW-0158">Chromosome</keyword>
<evidence type="ECO:0000256" key="11">
    <source>
        <dbReference type="ARBA" id="ARBA00023328"/>
    </source>
</evidence>